<feature type="domain" description="ABC1 atypical kinase-like" evidence="2">
    <location>
        <begin position="151"/>
        <end position="400"/>
    </location>
</feature>
<sequence length="558" mass="64888">MFVHERSMLRLIPSAGRYITRRYSTIPKPRSFYQENKNKILLSTLFGIPTILYIADEEFKENTKFVYHSFNRISTATIATIKCFINYKIVLSKNFENKEDYYNNLSKCHLNSANITLAALEKNGGIYIKLGQHISALTYLLPKEWTDTMIKLQDQCPKSDIVEINEMFQTDLNQSIEDIFQEFDPNPIGVASLAQVHIAKLKNGDQVAVKCQHPSLKEFVPLDVTLTKIIFKALGKFFPEYPLTWLSDELNSSIFAELDFNNEAENSRNTSKYFQNFQKLTALKIPDIIQASKRILIMEYVKGERLDNLQYLDDNHISRSEVSSCLSHIFNNMIFTPGVGIHCDPHGGNLAIRATESGSHNFEIILYDHGLYRHLSKQMRVDYSHFWLSLIDNDHEKMKYYAMKFSNIDENEFPLFTAAITGRDIQNAMNFKIDTTRSDKEIEVMKNSIAENDLLIKLMRILAKVPRVVLLILKTNDLTRHLDECLQNPLGLKRTFLILSNYCAKTVYQDGLEVASNETSIWKKFFLYFTNWWDYNKRTNQLFVYDFYQSIKNCISYI</sequence>
<organism evidence="3 4">
    <name type="scientific">Wickerhamomyces mucosus</name>
    <dbReference type="NCBI Taxonomy" id="1378264"/>
    <lineage>
        <taxon>Eukaryota</taxon>
        <taxon>Fungi</taxon>
        <taxon>Dikarya</taxon>
        <taxon>Ascomycota</taxon>
        <taxon>Saccharomycotina</taxon>
        <taxon>Saccharomycetes</taxon>
        <taxon>Phaffomycetales</taxon>
        <taxon>Wickerhamomycetaceae</taxon>
        <taxon>Wickerhamomyces</taxon>
    </lineage>
</organism>
<name>A0A9P8PLQ7_9ASCO</name>
<dbReference type="CDD" id="cd13969">
    <property type="entry name" value="ADCK1-like"/>
    <property type="match status" value="1"/>
</dbReference>
<evidence type="ECO:0000313" key="4">
    <source>
        <dbReference type="Proteomes" id="UP000769528"/>
    </source>
</evidence>
<dbReference type="InterPro" id="IPR011009">
    <property type="entry name" value="Kinase-like_dom_sf"/>
</dbReference>
<gene>
    <name evidence="3" type="ORF">WICMUC_003666</name>
</gene>
<dbReference type="GO" id="GO:0005743">
    <property type="term" value="C:mitochondrial inner membrane"/>
    <property type="evidence" value="ECO:0007669"/>
    <property type="project" value="TreeGrafter"/>
</dbReference>
<evidence type="ECO:0000256" key="1">
    <source>
        <dbReference type="ARBA" id="ARBA00009670"/>
    </source>
</evidence>
<comment type="similarity">
    <text evidence="1">Belongs to the protein kinase superfamily. ADCK protein kinase family.</text>
</comment>
<evidence type="ECO:0000313" key="3">
    <source>
        <dbReference type="EMBL" id="KAH3673559.1"/>
    </source>
</evidence>
<dbReference type="AlphaFoldDB" id="A0A9P8PLQ7"/>
<dbReference type="EMBL" id="JAEUBF010000974">
    <property type="protein sequence ID" value="KAH3673559.1"/>
    <property type="molecule type" value="Genomic_DNA"/>
</dbReference>
<dbReference type="OrthoDB" id="427480at2759"/>
<proteinExistence type="inferred from homology"/>
<dbReference type="GO" id="GO:0007005">
    <property type="term" value="P:mitochondrion organization"/>
    <property type="evidence" value="ECO:0007669"/>
    <property type="project" value="TreeGrafter"/>
</dbReference>
<comment type="caution">
    <text evidence="3">The sequence shown here is derived from an EMBL/GenBank/DDBJ whole genome shotgun (WGS) entry which is preliminary data.</text>
</comment>
<dbReference type="PANTHER" id="PTHR43173:SF19">
    <property type="entry name" value="AARF DOMAIN-CONTAINING PROTEIN KINASE 1"/>
    <property type="match status" value="1"/>
</dbReference>
<dbReference type="SUPFAM" id="SSF56112">
    <property type="entry name" value="Protein kinase-like (PK-like)"/>
    <property type="match status" value="1"/>
</dbReference>
<dbReference type="Proteomes" id="UP000769528">
    <property type="component" value="Unassembled WGS sequence"/>
</dbReference>
<dbReference type="GO" id="GO:0055088">
    <property type="term" value="P:lipid homeostasis"/>
    <property type="evidence" value="ECO:0007669"/>
    <property type="project" value="TreeGrafter"/>
</dbReference>
<keyword evidence="4" id="KW-1185">Reference proteome</keyword>
<reference evidence="3" key="2">
    <citation type="submission" date="2021-01" db="EMBL/GenBank/DDBJ databases">
        <authorList>
            <person name="Schikora-Tamarit M.A."/>
        </authorList>
    </citation>
    <scope>NUCLEOTIDE SEQUENCE</scope>
    <source>
        <strain evidence="3">CBS6341</strain>
    </source>
</reference>
<dbReference type="Pfam" id="PF03109">
    <property type="entry name" value="ABC1"/>
    <property type="match status" value="1"/>
</dbReference>
<evidence type="ECO:0000259" key="2">
    <source>
        <dbReference type="Pfam" id="PF03109"/>
    </source>
</evidence>
<protein>
    <recommendedName>
        <fullName evidence="2">ABC1 atypical kinase-like domain-containing protein</fullName>
    </recommendedName>
</protein>
<accession>A0A9P8PLQ7</accession>
<dbReference type="PANTHER" id="PTHR43173">
    <property type="entry name" value="ABC1 FAMILY PROTEIN"/>
    <property type="match status" value="1"/>
</dbReference>
<dbReference type="InterPro" id="IPR045307">
    <property type="entry name" value="ADCK1_dom"/>
</dbReference>
<dbReference type="InterPro" id="IPR051130">
    <property type="entry name" value="Mito_struct-func_regulator"/>
</dbReference>
<reference evidence="3" key="1">
    <citation type="journal article" date="2021" name="Open Biol.">
        <title>Shared evolutionary footprints suggest mitochondrial oxidative damage underlies multiple complex I losses in fungi.</title>
        <authorList>
            <person name="Schikora-Tamarit M.A."/>
            <person name="Marcet-Houben M."/>
            <person name="Nosek J."/>
            <person name="Gabaldon T."/>
        </authorList>
    </citation>
    <scope>NUCLEOTIDE SEQUENCE</scope>
    <source>
        <strain evidence="3">CBS6341</strain>
    </source>
</reference>
<dbReference type="InterPro" id="IPR004147">
    <property type="entry name" value="ABC1_dom"/>
</dbReference>